<feature type="domain" description="MKRN2 opposite strand protein-like C-terminal" evidence="1">
    <location>
        <begin position="47"/>
        <end position="200"/>
    </location>
</feature>
<feature type="domain" description="MKRN2 opposite strand protein-like N-terminal" evidence="2">
    <location>
        <begin position="10"/>
        <end position="37"/>
    </location>
</feature>
<evidence type="ECO:0000259" key="2">
    <source>
        <dbReference type="Pfam" id="PF22795"/>
    </source>
</evidence>
<dbReference type="OrthoDB" id="10065749at2759"/>
<dbReference type="PANTHER" id="PTHR33963:SF2">
    <property type="entry name" value="MKRN2 OPPOSITE STRAND PROTEIN"/>
    <property type="match status" value="1"/>
</dbReference>
<proteinExistence type="predicted"/>
<name>A0A653C7I3_CALMS</name>
<dbReference type="InterPro" id="IPR053922">
    <property type="entry name" value="MKRN2OS-like_N"/>
</dbReference>
<dbReference type="InterPro" id="IPR053921">
    <property type="entry name" value="MKRN2OS-like_C"/>
</dbReference>
<dbReference type="InterPro" id="IPR032016">
    <property type="entry name" value="MKRN2OS-like"/>
</dbReference>
<keyword evidence="4" id="KW-1185">Reference proteome</keyword>
<dbReference type="PANTHER" id="PTHR33963">
    <property type="entry name" value="MKRN2 OPPOSITE STRAND PROTEIN"/>
    <property type="match status" value="1"/>
</dbReference>
<reference evidence="3 4" key="1">
    <citation type="submission" date="2019-01" db="EMBL/GenBank/DDBJ databases">
        <authorList>
            <person name="Sayadi A."/>
        </authorList>
    </citation>
    <scope>NUCLEOTIDE SEQUENCE [LARGE SCALE GENOMIC DNA]</scope>
</reference>
<dbReference type="Proteomes" id="UP000410492">
    <property type="component" value="Unassembled WGS sequence"/>
</dbReference>
<protein>
    <recommendedName>
        <fullName evidence="5">MKRN2 opposite strand protein</fullName>
    </recommendedName>
</protein>
<sequence>MICTSVIMDPGILCFQHCGPKIFCFSLPQTCPICGGNVDVGDFSVLPFRVPYPFVKASQYSCAIVIKPTTGDFLNDYFNSTDLHIGVTTSEGTIVEFDRHGLRKHRSDQWGQCLLLEQVASFWSEHWDSTLERVCHQSSWSAKDYDEDRHNCYSFVLRFLVALDYGSLSVSARSRTEFCEKYVVPRTTSAGKYISLYRKLKIYQFYVYKNKHKHKSDI</sequence>
<dbReference type="Pfam" id="PF16044">
    <property type="entry name" value="DUF4796_C"/>
    <property type="match status" value="1"/>
</dbReference>
<evidence type="ECO:0000313" key="4">
    <source>
        <dbReference type="Proteomes" id="UP000410492"/>
    </source>
</evidence>
<accession>A0A653C7I3</accession>
<evidence type="ECO:0008006" key="5">
    <source>
        <dbReference type="Google" id="ProtNLM"/>
    </source>
</evidence>
<dbReference type="EMBL" id="CAACVG010007147">
    <property type="protein sequence ID" value="VEN43861.1"/>
    <property type="molecule type" value="Genomic_DNA"/>
</dbReference>
<dbReference type="Pfam" id="PF22795">
    <property type="entry name" value="DUF4796_N"/>
    <property type="match status" value="1"/>
</dbReference>
<gene>
    <name evidence="3" type="ORF">CALMAC_LOCUS6866</name>
</gene>
<dbReference type="AlphaFoldDB" id="A0A653C7I3"/>
<evidence type="ECO:0000313" key="3">
    <source>
        <dbReference type="EMBL" id="VEN43861.1"/>
    </source>
</evidence>
<evidence type="ECO:0000259" key="1">
    <source>
        <dbReference type="Pfam" id="PF16044"/>
    </source>
</evidence>
<organism evidence="3 4">
    <name type="scientific">Callosobruchus maculatus</name>
    <name type="common">Southern cowpea weevil</name>
    <name type="synonym">Pulse bruchid</name>
    <dbReference type="NCBI Taxonomy" id="64391"/>
    <lineage>
        <taxon>Eukaryota</taxon>
        <taxon>Metazoa</taxon>
        <taxon>Ecdysozoa</taxon>
        <taxon>Arthropoda</taxon>
        <taxon>Hexapoda</taxon>
        <taxon>Insecta</taxon>
        <taxon>Pterygota</taxon>
        <taxon>Neoptera</taxon>
        <taxon>Endopterygota</taxon>
        <taxon>Coleoptera</taxon>
        <taxon>Polyphaga</taxon>
        <taxon>Cucujiformia</taxon>
        <taxon>Chrysomeloidea</taxon>
        <taxon>Chrysomelidae</taxon>
        <taxon>Bruchinae</taxon>
        <taxon>Bruchini</taxon>
        <taxon>Callosobruchus</taxon>
    </lineage>
</organism>